<organism evidence="2 3">
    <name type="scientific">Tistlia consotensis USBA 355</name>
    <dbReference type="NCBI Taxonomy" id="560819"/>
    <lineage>
        <taxon>Bacteria</taxon>
        <taxon>Pseudomonadati</taxon>
        <taxon>Pseudomonadota</taxon>
        <taxon>Alphaproteobacteria</taxon>
        <taxon>Rhodospirillales</taxon>
        <taxon>Rhodovibrionaceae</taxon>
        <taxon>Tistlia</taxon>
    </lineage>
</organism>
<accession>A0A1Y6CN42</accession>
<dbReference type="InterPro" id="IPR029024">
    <property type="entry name" value="TerB-like"/>
</dbReference>
<dbReference type="CDD" id="cd07176">
    <property type="entry name" value="terB"/>
    <property type="match status" value="1"/>
</dbReference>
<dbReference type="Proteomes" id="UP000192917">
    <property type="component" value="Unassembled WGS sequence"/>
</dbReference>
<dbReference type="SUPFAM" id="SSF158682">
    <property type="entry name" value="TerB-like"/>
    <property type="match status" value="1"/>
</dbReference>
<dbReference type="InterPro" id="IPR007791">
    <property type="entry name" value="DjlA_N"/>
</dbReference>
<evidence type="ECO:0000313" key="2">
    <source>
        <dbReference type="EMBL" id="SMF79105.1"/>
    </source>
</evidence>
<dbReference type="RefSeq" id="WP_085126306.1">
    <property type="nucleotide sequence ID" value="NZ_FWZX01000039.1"/>
</dbReference>
<sequence>MTIIGQLRDAIRSRQERIRYRPFMEATMAACALVAIADGEVSFSERVRLDQMLESLEELQAFDPHEAVDRFNDYVQQLTDDPATAQAEALEAVRHLADDEEEAALVLKLCIALCRADGRFTETERVAAKRVAETLGLPAPDYLSV</sequence>
<evidence type="ECO:0000313" key="3">
    <source>
        <dbReference type="Proteomes" id="UP000192917"/>
    </source>
</evidence>
<protein>
    <submittedName>
        <fullName evidence="2">Tellurite resistance protein TerB/tellurium resistance protein TerD</fullName>
    </submittedName>
</protein>
<dbReference type="STRING" id="560819.SAMN05428998_13949"/>
<feature type="domain" description="Co-chaperone DjlA N-terminal" evidence="1">
    <location>
        <begin position="25"/>
        <end position="141"/>
    </location>
</feature>
<dbReference type="AlphaFoldDB" id="A0A1Y6CN42"/>
<dbReference type="Pfam" id="PF05099">
    <property type="entry name" value="TerB"/>
    <property type="match status" value="1"/>
</dbReference>
<proteinExistence type="predicted"/>
<reference evidence="2 3" key="1">
    <citation type="submission" date="2017-04" db="EMBL/GenBank/DDBJ databases">
        <authorList>
            <person name="Afonso C.L."/>
            <person name="Miller P.J."/>
            <person name="Scott M.A."/>
            <person name="Spackman E."/>
            <person name="Goraichik I."/>
            <person name="Dimitrov K.M."/>
            <person name="Suarez D.L."/>
            <person name="Swayne D.E."/>
        </authorList>
    </citation>
    <scope>NUCLEOTIDE SEQUENCE [LARGE SCALE GENOMIC DNA]</scope>
    <source>
        <strain evidence="2 3">USBA 355</strain>
    </source>
</reference>
<keyword evidence="3" id="KW-1185">Reference proteome</keyword>
<gene>
    <name evidence="2" type="ORF">SAMN05428998_13949</name>
</gene>
<dbReference type="EMBL" id="FWZX01000039">
    <property type="protein sequence ID" value="SMF79105.1"/>
    <property type="molecule type" value="Genomic_DNA"/>
</dbReference>
<name>A0A1Y6CN42_9PROT</name>
<evidence type="ECO:0000259" key="1">
    <source>
        <dbReference type="Pfam" id="PF05099"/>
    </source>
</evidence>
<dbReference type="Gene3D" id="1.10.3680.10">
    <property type="entry name" value="TerB-like"/>
    <property type="match status" value="1"/>
</dbReference>